<evidence type="ECO:0000256" key="1">
    <source>
        <dbReference type="ARBA" id="ARBA00022801"/>
    </source>
</evidence>
<dbReference type="Proteomes" id="UP000290900">
    <property type="component" value="Unassembled WGS sequence"/>
</dbReference>
<dbReference type="PROSITE" id="PS51635">
    <property type="entry name" value="PNPLA"/>
    <property type="match status" value="1"/>
</dbReference>
<reference evidence="6 7" key="1">
    <citation type="submission" date="2018-12" db="EMBL/GenBank/DDBJ databases">
        <authorList>
            <person name="Tiukova I."/>
            <person name="Dainat J."/>
        </authorList>
    </citation>
    <scope>NUCLEOTIDE SEQUENCE [LARGE SCALE GENOMIC DNA]</scope>
</reference>
<name>A0A448YQ62_BRENA</name>
<dbReference type="InParanoid" id="A0A448YQ62"/>
<dbReference type="InterPro" id="IPR050301">
    <property type="entry name" value="NTE"/>
</dbReference>
<protein>
    <submittedName>
        <fullName evidence="6">DEKNAAC104240</fullName>
    </submittedName>
</protein>
<dbReference type="EMBL" id="CAACVR010000034">
    <property type="protein sequence ID" value="VEU23062.1"/>
    <property type="molecule type" value="Genomic_DNA"/>
</dbReference>
<keyword evidence="3" id="KW-0443">Lipid metabolism</keyword>
<gene>
    <name evidence="6" type="ORF">BRENAR_LOCUS3793</name>
</gene>
<dbReference type="GO" id="GO:0006641">
    <property type="term" value="P:triglyceride metabolic process"/>
    <property type="evidence" value="ECO:0007669"/>
    <property type="project" value="UniProtKB-ARBA"/>
</dbReference>
<dbReference type="Gene3D" id="3.40.1090.10">
    <property type="entry name" value="Cytosolic phospholipase A2 catalytic domain"/>
    <property type="match status" value="1"/>
</dbReference>
<dbReference type="SUPFAM" id="SSF52151">
    <property type="entry name" value="FabD/lysophospholipase-like"/>
    <property type="match status" value="1"/>
</dbReference>
<dbReference type="InterPro" id="IPR002641">
    <property type="entry name" value="PNPLA_dom"/>
</dbReference>
<organism evidence="6 7">
    <name type="scientific">Brettanomyces naardenensis</name>
    <name type="common">Yeast</name>
    <dbReference type="NCBI Taxonomy" id="13370"/>
    <lineage>
        <taxon>Eukaryota</taxon>
        <taxon>Fungi</taxon>
        <taxon>Dikarya</taxon>
        <taxon>Ascomycota</taxon>
        <taxon>Saccharomycotina</taxon>
        <taxon>Pichiomycetes</taxon>
        <taxon>Pichiales</taxon>
        <taxon>Pichiaceae</taxon>
        <taxon>Brettanomyces</taxon>
    </lineage>
</organism>
<dbReference type="PANTHER" id="PTHR14226">
    <property type="entry name" value="NEUROPATHY TARGET ESTERASE/SWISS CHEESE D.MELANOGASTER"/>
    <property type="match status" value="1"/>
</dbReference>
<dbReference type="FunCoup" id="A0A448YQ62">
    <property type="interactions" value="35"/>
</dbReference>
<keyword evidence="1" id="KW-0378">Hydrolase</keyword>
<keyword evidence="7" id="KW-1185">Reference proteome</keyword>
<comment type="caution">
    <text evidence="4">Lacks conserved residue(s) required for the propagation of feature annotation.</text>
</comment>
<dbReference type="OrthoDB" id="10049244at2759"/>
<dbReference type="PANTHER" id="PTHR14226:SF44">
    <property type="entry name" value="TRIACYLGLYCEROL LIPASE 3"/>
    <property type="match status" value="1"/>
</dbReference>
<feature type="domain" description="PNPLA" evidence="5">
    <location>
        <begin position="201"/>
        <end position="397"/>
    </location>
</feature>
<dbReference type="InterPro" id="IPR016035">
    <property type="entry name" value="Acyl_Trfase/lysoPLipase"/>
</dbReference>
<evidence type="ECO:0000256" key="2">
    <source>
        <dbReference type="ARBA" id="ARBA00022963"/>
    </source>
</evidence>
<sequence>MKSSPTHPLTLLLMAITHFTLDHTPSLVWKLVILILDVMNFWATRTLEIIRHSPARRLRRSLEKCQTFEEYEPIALKLDRLNGFDVWRQNFASKRYDYKLIHERLLDLRNARLAKDHRRIVSLLRSGLLRNFGGISSKRLYDKSYIGTKILIEEYVTEVMECLRFISEMDVPDNTLEVVSFLQEKLDFFHEARQTMGTTALILQGGTLFGLCHIGVIKSLYAHDLLPNVIAGSSIGAMVGALVCSLSPSELEVHLNNLVDFLPSPKTVDKLGNHIMENVFRRGFSQDIMVFIEYVRQQVGDLTFEEAYLRANRILNIVVYPTDPSFPSLMNYLSTPNVTIISAAYCSMGYNALGRDAQPYIKTEGGKIVPYHIANRECKFMSPYYAKTVGDPSQGADPGSGIVSPYTRLTELFNVNHFVVSLARPYLSPLIGIDFRHSESKWSFIKTIDRLISLEFRHRVEMLDRFGLLFSFLKWAVSDETAPLYAGNQIPIVPEMKTLFRDFKRIFDVNKYDVNIPYWIQVGERSVWPLYPLLQTRCAIEFTLDDYYNMYWRNGGRSDEETSM</sequence>
<dbReference type="InterPro" id="IPR021771">
    <property type="entry name" value="Triacylglycerol_lipase_N"/>
</dbReference>
<dbReference type="Pfam" id="PF01734">
    <property type="entry name" value="Patatin"/>
    <property type="match status" value="1"/>
</dbReference>
<dbReference type="GO" id="GO:0016042">
    <property type="term" value="P:lipid catabolic process"/>
    <property type="evidence" value="ECO:0007669"/>
    <property type="project" value="UniProtKB-KW"/>
</dbReference>
<proteinExistence type="predicted"/>
<evidence type="ECO:0000256" key="3">
    <source>
        <dbReference type="ARBA" id="ARBA00023098"/>
    </source>
</evidence>
<feature type="short sequence motif" description="GXSXG" evidence="4">
    <location>
        <begin position="232"/>
        <end position="236"/>
    </location>
</feature>
<evidence type="ECO:0000256" key="4">
    <source>
        <dbReference type="PROSITE-ProRule" id="PRU01161"/>
    </source>
</evidence>
<evidence type="ECO:0000259" key="5">
    <source>
        <dbReference type="PROSITE" id="PS51635"/>
    </source>
</evidence>
<accession>A0A448YQ62</accession>
<keyword evidence="2" id="KW-0442">Lipid degradation</keyword>
<dbReference type="Pfam" id="PF11815">
    <property type="entry name" value="DUF3336"/>
    <property type="match status" value="1"/>
</dbReference>
<dbReference type="AlphaFoldDB" id="A0A448YQ62"/>
<dbReference type="GO" id="GO:0004806">
    <property type="term" value="F:triacylglycerol lipase activity"/>
    <property type="evidence" value="ECO:0007669"/>
    <property type="project" value="InterPro"/>
</dbReference>
<dbReference type="STRING" id="13370.A0A448YQ62"/>
<evidence type="ECO:0000313" key="6">
    <source>
        <dbReference type="EMBL" id="VEU23062.1"/>
    </source>
</evidence>
<evidence type="ECO:0000313" key="7">
    <source>
        <dbReference type="Proteomes" id="UP000290900"/>
    </source>
</evidence>